<evidence type="ECO:0000259" key="1">
    <source>
        <dbReference type="Pfam" id="PF13460"/>
    </source>
</evidence>
<dbReference type="EMBL" id="FUWS01000006">
    <property type="protein sequence ID" value="SKA12588.1"/>
    <property type="molecule type" value="Genomic_DNA"/>
</dbReference>
<evidence type="ECO:0000313" key="3">
    <source>
        <dbReference type="Proteomes" id="UP000190637"/>
    </source>
</evidence>
<dbReference type="InterPro" id="IPR051606">
    <property type="entry name" value="Polyketide_Oxido-like"/>
</dbReference>
<proteinExistence type="predicted"/>
<dbReference type="PANTHER" id="PTHR43355:SF2">
    <property type="entry name" value="FLAVIN REDUCTASE (NADPH)"/>
    <property type="match status" value="1"/>
</dbReference>
<dbReference type="PANTHER" id="PTHR43355">
    <property type="entry name" value="FLAVIN REDUCTASE (NADPH)"/>
    <property type="match status" value="1"/>
</dbReference>
<protein>
    <recommendedName>
        <fullName evidence="1">NAD(P)-binding domain-containing protein</fullName>
    </recommendedName>
</protein>
<reference evidence="2 3" key="1">
    <citation type="submission" date="2017-02" db="EMBL/GenBank/DDBJ databases">
        <authorList>
            <person name="Peterson S.W."/>
        </authorList>
    </citation>
    <scope>NUCLEOTIDE SEQUENCE [LARGE SCALE GENOMIC DNA]</scope>
    <source>
        <strain evidence="2 3">DSM 45154</strain>
    </source>
</reference>
<dbReference type="AlphaFoldDB" id="A0A1T4RA84"/>
<gene>
    <name evidence="2" type="ORF">SAMN02745673_02630</name>
</gene>
<dbReference type="Pfam" id="PF13460">
    <property type="entry name" value="NAD_binding_10"/>
    <property type="match status" value="1"/>
</dbReference>
<dbReference type="RefSeq" id="WP_078761927.1">
    <property type="nucleotide sequence ID" value="NZ_FUWS01000006.1"/>
</dbReference>
<dbReference type="InterPro" id="IPR036291">
    <property type="entry name" value="NAD(P)-bd_dom_sf"/>
</dbReference>
<dbReference type="STRING" id="1122192.SAMN02745673_02630"/>
<accession>A0A1T4RA84</accession>
<feature type="domain" description="NAD(P)-binding" evidence="1">
    <location>
        <begin position="7"/>
        <end position="198"/>
    </location>
</feature>
<name>A0A1T4RA84_9ACTN</name>
<dbReference type="Proteomes" id="UP000190637">
    <property type="component" value="Unassembled WGS sequence"/>
</dbReference>
<dbReference type="Gene3D" id="3.40.50.720">
    <property type="entry name" value="NAD(P)-binding Rossmann-like Domain"/>
    <property type="match status" value="1"/>
</dbReference>
<keyword evidence="3" id="KW-1185">Reference proteome</keyword>
<sequence length="214" mass="22542">MRIGIIGATGNAGRALVAEAVKRGHETTAIVRDAAKAGTTLGTDVPVLERDAFDLTGADLGAFDVVVNAFGTAPDLAHLHVDLARALVERVRGQAGPRLVFILGAGSLRTGEDGHLFVEDLRTTPGAEAWIAIPENQLKELDYLRTVTDVDWVGVSPSALFAPGEATEVVLGSDELLVASDGTSHTSTGTMAVAILDEIERPAHRRTRFTVGDR</sequence>
<dbReference type="GO" id="GO:0016646">
    <property type="term" value="F:oxidoreductase activity, acting on the CH-NH group of donors, NAD or NADP as acceptor"/>
    <property type="evidence" value="ECO:0007669"/>
    <property type="project" value="TreeGrafter"/>
</dbReference>
<dbReference type="SUPFAM" id="SSF51735">
    <property type="entry name" value="NAD(P)-binding Rossmann-fold domains"/>
    <property type="match status" value="1"/>
</dbReference>
<dbReference type="OrthoDB" id="3191258at2"/>
<evidence type="ECO:0000313" key="2">
    <source>
        <dbReference type="EMBL" id="SKA12588.1"/>
    </source>
</evidence>
<dbReference type="InterPro" id="IPR016040">
    <property type="entry name" value="NAD(P)-bd_dom"/>
</dbReference>
<organism evidence="2 3">
    <name type="scientific">Marinactinospora thermotolerans DSM 45154</name>
    <dbReference type="NCBI Taxonomy" id="1122192"/>
    <lineage>
        <taxon>Bacteria</taxon>
        <taxon>Bacillati</taxon>
        <taxon>Actinomycetota</taxon>
        <taxon>Actinomycetes</taxon>
        <taxon>Streptosporangiales</taxon>
        <taxon>Nocardiopsidaceae</taxon>
        <taxon>Marinactinospora</taxon>
    </lineage>
</organism>